<keyword evidence="6 8" id="KW-1133">Transmembrane helix</keyword>
<dbReference type="PROSITE" id="PS50893">
    <property type="entry name" value="ABC_TRANSPORTER_2"/>
    <property type="match status" value="1"/>
</dbReference>
<dbReference type="SUPFAM" id="SSF90123">
    <property type="entry name" value="ABC transporter transmembrane region"/>
    <property type="match status" value="1"/>
</dbReference>
<evidence type="ECO:0000259" key="9">
    <source>
        <dbReference type="PROSITE" id="PS50893"/>
    </source>
</evidence>
<dbReference type="PANTHER" id="PTHR43394:SF1">
    <property type="entry name" value="ATP-BINDING CASSETTE SUB-FAMILY B MEMBER 10, MITOCHONDRIAL"/>
    <property type="match status" value="1"/>
</dbReference>
<evidence type="ECO:0000256" key="8">
    <source>
        <dbReference type="SAM" id="Phobius"/>
    </source>
</evidence>
<evidence type="ECO:0000256" key="3">
    <source>
        <dbReference type="ARBA" id="ARBA00022692"/>
    </source>
</evidence>
<dbReference type="AlphaFoldDB" id="A0A943HL52"/>
<comment type="subcellular location">
    <subcellularLocation>
        <location evidence="1">Cell membrane</location>
        <topology evidence="1">Multi-pass membrane protein</topology>
    </subcellularLocation>
</comment>
<evidence type="ECO:0000256" key="4">
    <source>
        <dbReference type="ARBA" id="ARBA00022741"/>
    </source>
</evidence>
<keyword evidence="5 11" id="KW-0067">ATP-binding</keyword>
<reference evidence="11" key="1">
    <citation type="submission" date="2021-02" db="EMBL/GenBank/DDBJ databases">
        <title>Infant gut strain persistence is associated with maternal origin, phylogeny, and functional potential including surface adhesion and iron acquisition.</title>
        <authorList>
            <person name="Lou Y.C."/>
        </authorList>
    </citation>
    <scope>NUCLEOTIDE SEQUENCE</scope>
    <source>
        <strain evidence="11">L3_098_011G1_dasL3_098_011G1_concoct_7</strain>
    </source>
</reference>
<dbReference type="EMBL" id="JAGZFP010000003">
    <property type="protein sequence ID" value="MBS5357950.1"/>
    <property type="molecule type" value="Genomic_DNA"/>
</dbReference>
<dbReference type="GO" id="GO:0016887">
    <property type="term" value="F:ATP hydrolysis activity"/>
    <property type="evidence" value="ECO:0007669"/>
    <property type="project" value="InterPro"/>
</dbReference>
<keyword evidence="7 8" id="KW-0472">Membrane</keyword>
<evidence type="ECO:0000256" key="1">
    <source>
        <dbReference type="ARBA" id="ARBA00004651"/>
    </source>
</evidence>
<dbReference type="InterPro" id="IPR003593">
    <property type="entry name" value="AAA+_ATPase"/>
</dbReference>
<evidence type="ECO:0000256" key="6">
    <source>
        <dbReference type="ARBA" id="ARBA00022989"/>
    </source>
</evidence>
<dbReference type="PANTHER" id="PTHR43394">
    <property type="entry name" value="ATP-DEPENDENT PERMEASE MDL1, MITOCHONDRIAL"/>
    <property type="match status" value="1"/>
</dbReference>
<keyword evidence="2" id="KW-0813">Transport</keyword>
<evidence type="ECO:0000256" key="5">
    <source>
        <dbReference type="ARBA" id="ARBA00022840"/>
    </source>
</evidence>
<dbReference type="InterPro" id="IPR011527">
    <property type="entry name" value="ABC1_TM_dom"/>
</dbReference>
<dbReference type="CDD" id="cd18544">
    <property type="entry name" value="ABC_6TM_TmrA_like"/>
    <property type="match status" value="1"/>
</dbReference>
<dbReference type="CDD" id="cd03254">
    <property type="entry name" value="ABCC_Glucan_exporter_like"/>
    <property type="match status" value="1"/>
</dbReference>
<dbReference type="SMART" id="SM00382">
    <property type="entry name" value="AAA"/>
    <property type="match status" value="1"/>
</dbReference>
<dbReference type="Gene3D" id="1.20.1560.10">
    <property type="entry name" value="ABC transporter type 1, transmembrane domain"/>
    <property type="match status" value="1"/>
</dbReference>
<dbReference type="GO" id="GO:0005886">
    <property type="term" value="C:plasma membrane"/>
    <property type="evidence" value="ECO:0007669"/>
    <property type="project" value="UniProtKB-SubCell"/>
</dbReference>
<organism evidence="11 12">
    <name type="scientific">Streptococcus parasanguinis</name>
    <dbReference type="NCBI Taxonomy" id="1318"/>
    <lineage>
        <taxon>Bacteria</taxon>
        <taxon>Bacillati</taxon>
        <taxon>Bacillota</taxon>
        <taxon>Bacilli</taxon>
        <taxon>Lactobacillales</taxon>
        <taxon>Streptococcaceae</taxon>
        <taxon>Streptococcus</taxon>
    </lineage>
</organism>
<comment type="caution">
    <text evidence="11">The sequence shown here is derived from an EMBL/GenBank/DDBJ whole genome shotgun (WGS) entry which is preliminary data.</text>
</comment>
<dbReference type="InterPro" id="IPR036640">
    <property type="entry name" value="ABC1_TM_sf"/>
</dbReference>
<keyword evidence="4" id="KW-0547">Nucleotide-binding</keyword>
<proteinExistence type="predicted"/>
<feature type="transmembrane region" description="Helical" evidence="8">
    <location>
        <begin position="142"/>
        <end position="161"/>
    </location>
</feature>
<dbReference type="GO" id="GO:0015421">
    <property type="term" value="F:ABC-type oligopeptide transporter activity"/>
    <property type="evidence" value="ECO:0007669"/>
    <property type="project" value="TreeGrafter"/>
</dbReference>
<accession>A0A943HL52</accession>
<feature type="transmembrane region" description="Helical" evidence="8">
    <location>
        <begin position="21"/>
        <end position="44"/>
    </location>
</feature>
<protein>
    <submittedName>
        <fullName evidence="11">ABC transporter ATP-binding protein</fullName>
    </submittedName>
</protein>
<evidence type="ECO:0000259" key="10">
    <source>
        <dbReference type="PROSITE" id="PS50929"/>
    </source>
</evidence>
<dbReference type="FunFam" id="3.40.50.300:FF:000287">
    <property type="entry name" value="Multidrug ABC transporter ATP-binding protein"/>
    <property type="match status" value="1"/>
</dbReference>
<dbReference type="InterPro" id="IPR039421">
    <property type="entry name" value="Type_1_exporter"/>
</dbReference>
<feature type="domain" description="ABC transporter" evidence="9">
    <location>
        <begin position="344"/>
        <end position="578"/>
    </location>
</feature>
<dbReference type="SUPFAM" id="SSF52540">
    <property type="entry name" value="P-loop containing nucleoside triphosphate hydrolases"/>
    <property type="match status" value="1"/>
</dbReference>
<feature type="domain" description="ABC transmembrane type-1" evidence="10">
    <location>
        <begin position="25"/>
        <end position="311"/>
    </location>
</feature>
<evidence type="ECO:0000313" key="12">
    <source>
        <dbReference type="Proteomes" id="UP000709219"/>
    </source>
</evidence>
<feature type="transmembrane region" description="Helical" evidence="8">
    <location>
        <begin position="64"/>
        <end position="84"/>
    </location>
</feature>
<dbReference type="InterPro" id="IPR003439">
    <property type="entry name" value="ABC_transporter-like_ATP-bd"/>
</dbReference>
<evidence type="ECO:0000256" key="7">
    <source>
        <dbReference type="ARBA" id="ARBA00023136"/>
    </source>
</evidence>
<dbReference type="GO" id="GO:0005524">
    <property type="term" value="F:ATP binding"/>
    <property type="evidence" value="ECO:0007669"/>
    <property type="project" value="UniProtKB-KW"/>
</dbReference>
<feature type="transmembrane region" description="Helical" evidence="8">
    <location>
        <begin position="167"/>
        <end position="185"/>
    </location>
</feature>
<dbReference type="PROSITE" id="PS50929">
    <property type="entry name" value="ABC_TM1F"/>
    <property type="match status" value="1"/>
</dbReference>
<dbReference type="InterPro" id="IPR027417">
    <property type="entry name" value="P-loop_NTPase"/>
</dbReference>
<gene>
    <name evidence="11" type="ORF">KHX87_02420</name>
</gene>
<sequence>MKTSEAHVMKRLLTYMWRYKWLTGLALAFTFLTSLLLTAIPLAARWYIDHLVDPTEAGSPVLTAFQFLILYYGLFIGRVLATYLSQLTFARVSNSIVRDIRLDIFQNLQRLGMSFYDQTAAGSIVSRVTNDTQAVADMFSTVFSSLVSSFLLFLVTLITMFSLDWHLTIWILPFLPIIWFSIRLYRKLSNRLVKMTRQKLSDINVKLSESIEGMRIVQAFRQEKRLTDEFEQINGEHLDYANRSVDVNSLFLRPAMTLLQVLAYAVILTFFGLNWQSSGFTAGLIYAFIQYVSQLFQPLIDVTQNFATLQTSTISAGRVFEMMDRDDYEPKQAGSLKEIERGDIRFEHVNFSYDGKRDVLKDISFEVKNGQTIAFVGHTGSGKSSIINLFMRFYEFDRGQILIDGQDIKDYSQEALRKSIGLVLQEPFLYHGTIASNIRMYHEELTDEEIQQAAAFVDVADFIESLPGGYDHPVTERGSTLSTGQRQLLAFARTIAAQPKILILDEATANIDQETEEMIQNSLKKMRQGRTTIAIAHRLSTIQDADCIYVLDKGKIIESGNHDQLIALGGTYKKMYEADEISVVEPTQPLRLARQSKNN</sequence>
<dbReference type="Gene3D" id="3.40.50.300">
    <property type="entry name" value="P-loop containing nucleotide triphosphate hydrolases"/>
    <property type="match status" value="1"/>
</dbReference>
<name>A0A943HL52_STRPA</name>
<evidence type="ECO:0000256" key="2">
    <source>
        <dbReference type="ARBA" id="ARBA00022448"/>
    </source>
</evidence>
<dbReference type="Proteomes" id="UP000709219">
    <property type="component" value="Unassembled WGS sequence"/>
</dbReference>
<feature type="transmembrane region" description="Helical" evidence="8">
    <location>
        <begin position="261"/>
        <end position="289"/>
    </location>
</feature>
<keyword evidence="3 8" id="KW-0812">Transmembrane</keyword>
<dbReference type="Pfam" id="PF00005">
    <property type="entry name" value="ABC_tran"/>
    <property type="match status" value="1"/>
</dbReference>
<evidence type="ECO:0000313" key="11">
    <source>
        <dbReference type="EMBL" id="MBS5357950.1"/>
    </source>
</evidence>
<dbReference type="Pfam" id="PF00664">
    <property type="entry name" value="ABC_membrane"/>
    <property type="match status" value="1"/>
</dbReference>